<accession>A0A5Q2N315</accession>
<dbReference type="EMBL" id="CP045875">
    <property type="protein sequence ID" value="QGG48259.1"/>
    <property type="molecule type" value="Genomic_DNA"/>
</dbReference>
<name>A0A5Q2N315_9FIRM</name>
<dbReference type="Proteomes" id="UP000366051">
    <property type="component" value="Chromosome"/>
</dbReference>
<evidence type="ECO:0000313" key="1">
    <source>
        <dbReference type="EMBL" id="QGG48259.1"/>
    </source>
</evidence>
<dbReference type="AlphaFoldDB" id="A0A5Q2N315"/>
<reference evidence="2" key="1">
    <citation type="submission" date="2019-11" db="EMBL/GenBank/DDBJ databases">
        <title>Genome sequence of Heliorestis convoluta strain HH, an alkaliphilic and minimalistic phototrophic bacterium from a soda lake in Egypt.</title>
        <authorList>
            <person name="Dewey E.D."/>
            <person name="Stokes L.M."/>
            <person name="Burchell B.M."/>
            <person name="Shaffer K.N."/>
            <person name="Huntington A.M."/>
            <person name="Baker J.M."/>
            <person name="Nadendla S."/>
            <person name="Giglio M.G."/>
            <person name="Touchman J.W."/>
            <person name="Blankenship R.E."/>
            <person name="Madigan M.T."/>
            <person name="Sattley W.M."/>
        </authorList>
    </citation>
    <scope>NUCLEOTIDE SEQUENCE [LARGE SCALE GENOMIC DNA]</scope>
    <source>
        <strain evidence="2">HH</strain>
    </source>
</reference>
<gene>
    <name evidence="1" type="ORF">FTV88_2161</name>
</gene>
<evidence type="ECO:0000313" key="2">
    <source>
        <dbReference type="Proteomes" id="UP000366051"/>
    </source>
</evidence>
<sequence length="48" mass="5368">MLHSRANKVVALFYAFILCIAFFLSSNHAPSSLFLDTASATQEAYEDR</sequence>
<keyword evidence="2" id="KW-1185">Reference proteome</keyword>
<protein>
    <submittedName>
        <fullName evidence="1">Uncharacterized protein</fullName>
    </submittedName>
</protein>
<organism evidence="1 2">
    <name type="scientific">Heliorestis convoluta</name>
    <dbReference type="NCBI Taxonomy" id="356322"/>
    <lineage>
        <taxon>Bacteria</taxon>
        <taxon>Bacillati</taxon>
        <taxon>Bacillota</taxon>
        <taxon>Clostridia</taxon>
        <taxon>Eubacteriales</taxon>
        <taxon>Heliobacteriaceae</taxon>
        <taxon>Heliorestis</taxon>
    </lineage>
</organism>
<dbReference type="KEGG" id="hcv:FTV88_2161"/>
<proteinExistence type="predicted"/>